<dbReference type="PANTHER" id="PTHR43795:SF44">
    <property type="entry name" value="1-AMINOCYCLOPROPANE-1-CARBOXYLATE SYNTHASE 3-LIKE"/>
    <property type="match status" value="1"/>
</dbReference>
<dbReference type="GO" id="GO:0009693">
    <property type="term" value="P:ethylene biosynthetic process"/>
    <property type="evidence" value="ECO:0007669"/>
    <property type="project" value="UniProtKB-KW"/>
</dbReference>
<evidence type="ECO:0000256" key="9">
    <source>
        <dbReference type="ARBA" id="ARBA00039053"/>
    </source>
</evidence>
<dbReference type="AlphaFoldDB" id="A0A5C7H8X2"/>
<dbReference type="GO" id="GO:0009835">
    <property type="term" value="P:fruit ripening"/>
    <property type="evidence" value="ECO:0007669"/>
    <property type="project" value="UniProtKB-KW"/>
</dbReference>
<dbReference type="Pfam" id="PF00155">
    <property type="entry name" value="Aminotran_1_2"/>
    <property type="match status" value="1"/>
</dbReference>
<dbReference type="InterPro" id="IPR015424">
    <property type="entry name" value="PyrdxlP-dep_Trfase"/>
</dbReference>
<evidence type="ECO:0000313" key="13">
    <source>
        <dbReference type="EMBL" id="TXG52576.1"/>
    </source>
</evidence>
<evidence type="ECO:0000256" key="4">
    <source>
        <dbReference type="ARBA" id="ARBA00022691"/>
    </source>
</evidence>
<dbReference type="InterPro" id="IPR004838">
    <property type="entry name" value="NHTrfase_class1_PyrdxlP-BS"/>
</dbReference>
<dbReference type="InterPro" id="IPR015422">
    <property type="entry name" value="PyrdxlP-dep_Trfase_small"/>
</dbReference>
<dbReference type="FunFam" id="3.90.1150.10:FF:000038">
    <property type="entry name" value="1-aminocyclopropane-1-carboxylate synthase 2"/>
    <property type="match status" value="1"/>
</dbReference>
<dbReference type="GO" id="GO:0016847">
    <property type="term" value="F:1-aminocyclopropane-1-carboxylate synthase activity"/>
    <property type="evidence" value="ECO:0007669"/>
    <property type="project" value="UniProtKB-EC"/>
</dbReference>
<name>A0A5C7H8X2_9ROSI</name>
<keyword evidence="7" id="KW-0292">Fruit ripening</keyword>
<evidence type="ECO:0000256" key="2">
    <source>
        <dbReference type="ARBA" id="ARBA00007441"/>
    </source>
</evidence>
<evidence type="ECO:0000256" key="10">
    <source>
        <dbReference type="ARBA" id="ARBA00049554"/>
    </source>
</evidence>
<protein>
    <recommendedName>
        <fullName evidence="9">1-aminocyclopropane-1-carboxylate synthase</fullName>
        <ecNumber evidence="9">4.4.1.14</ecNumber>
    </recommendedName>
</protein>
<evidence type="ECO:0000256" key="8">
    <source>
        <dbReference type="ARBA" id="ARBA00037888"/>
    </source>
</evidence>
<dbReference type="InterPro" id="IPR050478">
    <property type="entry name" value="Ethylene_sulfur-biosynth"/>
</dbReference>
<dbReference type="EC" id="4.4.1.14" evidence="9"/>
<evidence type="ECO:0000256" key="3">
    <source>
        <dbReference type="ARBA" id="ARBA00022666"/>
    </source>
</evidence>
<dbReference type="Gene3D" id="3.90.1150.10">
    <property type="entry name" value="Aspartate Aminotransferase, domain 1"/>
    <property type="match status" value="1"/>
</dbReference>
<sequence length="466" mass="52569">MLSKKASCDAHGQDSSYFLGWEAYENNPYHQLDNPSGIIQMGLAENQLSFDLLESWLASNPDAVGMKRNGESVFRELALFQDYHGLPAFKNELVKLMSKIRRDKVKFDPNKLVLTAGATSANETLMFCLADPGEAFLLPTPYYPGFDRDLKWRPDVEIVPIHCSSSNGFKITMPALEKAYERAQRLNLKVKGVLVTNPSNPLGTTLTRQELNHLITFAVAKEIHIISDEIYSGTVFDSPRFISITEAVIDRKLQETDLWSRIHIVYSLSKDLGMPGFRIGMVYSNNQTVVSAATKMSSFGLISSQTQFLLANMLADTKFTSKYMKENRRRLKKRKEMLVSGLKTAGIKCLKSNAGLFCWVDMRKLLVSNTFEAEKELWKKIIFEVGLNISPGSSCHCTEPGWFRVCFANMSEETLQISIRRIKAFVETILIISNGCSSLQQRQRRRGSVIGKWVSKLSSSDPEPDR</sequence>
<comment type="caution">
    <text evidence="13">The sequence shown here is derived from an EMBL/GenBank/DDBJ whole genome shotgun (WGS) entry which is preliminary data.</text>
</comment>
<dbReference type="Proteomes" id="UP000323000">
    <property type="component" value="Chromosome 10"/>
</dbReference>
<keyword evidence="6" id="KW-0456">Lyase</keyword>
<organism evidence="13 14">
    <name type="scientific">Acer yangbiense</name>
    <dbReference type="NCBI Taxonomy" id="1000413"/>
    <lineage>
        <taxon>Eukaryota</taxon>
        <taxon>Viridiplantae</taxon>
        <taxon>Streptophyta</taxon>
        <taxon>Embryophyta</taxon>
        <taxon>Tracheophyta</taxon>
        <taxon>Spermatophyta</taxon>
        <taxon>Magnoliopsida</taxon>
        <taxon>eudicotyledons</taxon>
        <taxon>Gunneridae</taxon>
        <taxon>Pentapetalae</taxon>
        <taxon>rosids</taxon>
        <taxon>malvids</taxon>
        <taxon>Sapindales</taxon>
        <taxon>Sapindaceae</taxon>
        <taxon>Hippocastanoideae</taxon>
        <taxon>Acereae</taxon>
        <taxon>Acer</taxon>
    </lineage>
</organism>
<evidence type="ECO:0000256" key="11">
    <source>
        <dbReference type="ARBA" id="ARBA00059261"/>
    </source>
</evidence>
<dbReference type="InterPro" id="IPR004839">
    <property type="entry name" value="Aminotransferase_I/II_large"/>
</dbReference>
<dbReference type="OrthoDB" id="691673at2759"/>
<dbReference type="PANTHER" id="PTHR43795">
    <property type="entry name" value="BIFUNCTIONAL ASPARTATE AMINOTRANSFERASE AND GLUTAMATE/ASPARTATE-PREPHENATE AMINOTRANSFERASE-RELATED"/>
    <property type="match status" value="1"/>
</dbReference>
<dbReference type="PROSITE" id="PS00105">
    <property type="entry name" value="AA_TRANSFER_CLASS_1"/>
    <property type="match status" value="1"/>
</dbReference>
<comment type="catalytic activity">
    <reaction evidence="10">
        <text>S-adenosyl-L-methionine = 1-aminocyclopropane-1-carboxylate + S-methyl-5'-thioadenosine + H(+)</text>
        <dbReference type="Rhea" id="RHEA:21744"/>
        <dbReference type="ChEBI" id="CHEBI:15378"/>
        <dbReference type="ChEBI" id="CHEBI:17509"/>
        <dbReference type="ChEBI" id="CHEBI:58360"/>
        <dbReference type="ChEBI" id="CHEBI:59789"/>
        <dbReference type="EC" id="4.4.1.14"/>
    </reaction>
</comment>
<keyword evidence="4" id="KW-0949">S-adenosyl-L-methionine</keyword>
<reference evidence="14" key="1">
    <citation type="journal article" date="2019" name="Gigascience">
        <title>De novo genome assembly of the endangered Acer yangbiense, a plant species with extremely small populations endemic to Yunnan Province, China.</title>
        <authorList>
            <person name="Yang J."/>
            <person name="Wariss H.M."/>
            <person name="Tao L."/>
            <person name="Zhang R."/>
            <person name="Yun Q."/>
            <person name="Hollingsworth P."/>
            <person name="Dao Z."/>
            <person name="Luo G."/>
            <person name="Guo H."/>
            <person name="Ma Y."/>
            <person name="Sun W."/>
        </authorList>
    </citation>
    <scope>NUCLEOTIDE SEQUENCE [LARGE SCALE GENOMIC DNA]</scope>
    <source>
        <strain evidence="14">cv. Malutang</strain>
    </source>
</reference>
<proteinExistence type="inferred from homology"/>
<evidence type="ECO:0000313" key="14">
    <source>
        <dbReference type="Proteomes" id="UP000323000"/>
    </source>
</evidence>
<dbReference type="InterPro" id="IPR015421">
    <property type="entry name" value="PyrdxlP-dep_Trfase_major"/>
</dbReference>
<evidence type="ECO:0000256" key="7">
    <source>
        <dbReference type="ARBA" id="ARBA00033478"/>
    </source>
</evidence>
<dbReference type="SUPFAM" id="SSF53383">
    <property type="entry name" value="PLP-dependent transferases"/>
    <property type="match status" value="1"/>
</dbReference>
<dbReference type="EMBL" id="VAHF01000010">
    <property type="protein sequence ID" value="TXG52576.1"/>
    <property type="molecule type" value="Genomic_DNA"/>
</dbReference>
<dbReference type="GO" id="GO:0008483">
    <property type="term" value="F:transaminase activity"/>
    <property type="evidence" value="ECO:0007669"/>
    <property type="project" value="TreeGrafter"/>
</dbReference>
<keyword evidence="14" id="KW-1185">Reference proteome</keyword>
<comment type="cofactor">
    <cofactor evidence="1">
        <name>pyridoxal 5'-phosphate</name>
        <dbReference type="ChEBI" id="CHEBI:597326"/>
    </cofactor>
</comment>
<evidence type="ECO:0000256" key="6">
    <source>
        <dbReference type="ARBA" id="ARBA00023239"/>
    </source>
</evidence>
<evidence type="ECO:0000256" key="5">
    <source>
        <dbReference type="ARBA" id="ARBA00022898"/>
    </source>
</evidence>
<evidence type="ECO:0000259" key="12">
    <source>
        <dbReference type="Pfam" id="PF00155"/>
    </source>
</evidence>
<keyword evidence="3" id="KW-0266">Ethylene biosynthesis</keyword>
<dbReference type="Gene3D" id="3.40.640.10">
    <property type="entry name" value="Type I PLP-dependent aspartate aminotransferase-like (Major domain)"/>
    <property type="match status" value="1"/>
</dbReference>
<comment type="pathway">
    <text evidence="8">Alkene biosynthesis; ethylene biosynthesis via S-adenosyl-L-methionine; ethylene from S-adenosyl-L-methionine: step 1/2.</text>
</comment>
<dbReference type="PRINTS" id="PR00753">
    <property type="entry name" value="ACCSYNTHASE"/>
</dbReference>
<feature type="domain" description="Aminotransferase class I/classII large" evidence="12">
    <location>
        <begin position="39"/>
        <end position="422"/>
    </location>
</feature>
<comment type="similarity">
    <text evidence="2">Belongs to the class-I pyridoxal-phosphate-dependent aminotransferase family.</text>
</comment>
<dbReference type="CDD" id="cd00609">
    <property type="entry name" value="AAT_like"/>
    <property type="match status" value="1"/>
</dbReference>
<comment type="function">
    <text evidence="11">1-aminocyclopropane-1-carboxylate synthase (ACS) enzymes catalyze the conversion of S-adenosyl-L-methionine (SAM) into 1-aminocyclopropane-1-carboxylate (ACC), a direct precursor of ethylene.</text>
</comment>
<gene>
    <name evidence="13" type="ORF">EZV62_021745</name>
</gene>
<dbReference type="GO" id="GO:0030170">
    <property type="term" value="F:pyridoxal phosphate binding"/>
    <property type="evidence" value="ECO:0007669"/>
    <property type="project" value="InterPro"/>
</dbReference>
<keyword evidence="5" id="KW-0663">Pyridoxal phosphate</keyword>
<evidence type="ECO:0000256" key="1">
    <source>
        <dbReference type="ARBA" id="ARBA00001933"/>
    </source>
</evidence>
<dbReference type="FunFam" id="3.40.640.10:FF:000051">
    <property type="entry name" value="1-aminocyclopropane-1-carboxylate synthase 3"/>
    <property type="match status" value="1"/>
</dbReference>
<accession>A0A5C7H8X2</accession>